<accession>A0ABM3QZH8</accession>
<evidence type="ECO:0000313" key="3">
    <source>
        <dbReference type="RefSeq" id="XP_056688760.1"/>
    </source>
</evidence>
<organism evidence="2 3">
    <name type="scientific">Spinacia oleracea</name>
    <name type="common">Spinach</name>
    <dbReference type="NCBI Taxonomy" id="3562"/>
    <lineage>
        <taxon>Eukaryota</taxon>
        <taxon>Viridiplantae</taxon>
        <taxon>Streptophyta</taxon>
        <taxon>Embryophyta</taxon>
        <taxon>Tracheophyta</taxon>
        <taxon>Spermatophyta</taxon>
        <taxon>Magnoliopsida</taxon>
        <taxon>eudicotyledons</taxon>
        <taxon>Gunneridae</taxon>
        <taxon>Pentapetalae</taxon>
        <taxon>Caryophyllales</taxon>
        <taxon>Chenopodiaceae</taxon>
        <taxon>Chenopodioideae</taxon>
        <taxon>Anserineae</taxon>
        <taxon>Spinacia</taxon>
    </lineage>
</organism>
<sequence length="661" mass="76507">MFCVIHKLRKVKLALKELNRIGFTDIQVADLQAYHDMVAAQNAMHLNPADQTLAATELLAVNTYKIKHQAYLDFLKQKAKATWLKDGDENTYLFHQSIKARNVQNQVYSIHDMNGVWRDNPADVSQSFLNYYTTLLGTTHPNRRFVLRHIVQTGPLVTDAHRAILNTPYTAAEVKKALFSIPGESSREMLVHLGFPRELVALTMECVTTPKFFLKLNGTMHGFFKSKRGLRQGDLMSPLLFVLCMEYLSRILHRMSEFPLFQFHPRCEDLKFTHLCFADELILCSKGEFPSVYLLLQAFQLFSESSGLLANKKNSVVYCCDMSENDITRVVNVSGFTRSNLPFKYLGVPICAKRISTAQCDVLVDKMIFRIKVWSSRNLSYTARMQFINYVLISLHMYWSQVFILPKRVLQDVTKICRSFLWSGQAYSQKPSNISWESSCCVKKQGGLGFKDVFNWNTASMGKYVKDGDWWDYLPAAFASWCWKKICATKEMIKMVYTQAEFIAMPHYSVKSVYEKIVGSKLLIHWDTMLWNRLNSPKHRFICWLADEDHAHLFFECPYSSRCISALKVWLGFSSTSCKLQQLMRVIGHSRLSKFRRQVGYALLTAAVYFIWISRNDNFWDSSIPTVQNVVNMIKQIVRDRILFVMPKKASKRYSLWFATL</sequence>
<proteinExistence type="predicted"/>
<dbReference type="RefSeq" id="XP_056688760.1">
    <property type="nucleotide sequence ID" value="XM_056832782.1"/>
</dbReference>
<dbReference type="PANTHER" id="PTHR33116:SF84">
    <property type="entry name" value="RNA-DIRECTED DNA POLYMERASE"/>
    <property type="match status" value="1"/>
</dbReference>
<dbReference type="Proteomes" id="UP000813463">
    <property type="component" value="Chromosome 6"/>
</dbReference>
<dbReference type="GeneID" id="110787539"/>
<gene>
    <name evidence="3" type="primary">LOC110787539</name>
</gene>
<reference evidence="2" key="1">
    <citation type="journal article" date="2021" name="Nat. Commun.">
        <title>Genomic analyses provide insights into spinach domestication and the genetic basis of agronomic traits.</title>
        <authorList>
            <person name="Cai X."/>
            <person name="Sun X."/>
            <person name="Xu C."/>
            <person name="Sun H."/>
            <person name="Wang X."/>
            <person name="Ge C."/>
            <person name="Zhang Z."/>
            <person name="Wang Q."/>
            <person name="Fei Z."/>
            <person name="Jiao C."/>
            <person name="Wang Q."/>
        </authorList>
    </citation>
    <scope>NUCLEOTIDE SEQUENCE [LARGE SCALE GENOMIC DNA]</scope>
    <source>
        <strain evidence="2">cv. Varoflay</strain>
    </source>
</reference>
<reference evidence="3" key="2">
    <citation type="submission" date="2025-08" db="UniProtKB">
        <authorList>
            <consortium name="RefSeq"/>
        </authorList>
    </citation>
    <scope>IDENTIFICATION</scope>
    <source>
        <tissue evidence="3">Leaf</tissue>
    </source>
</reference>
<evidence type="ECO:0000259" key="1">
    <source>
        <dbReference type="PROSITE" id="PS50878"/>
    </source>
</evidence>
<dbReference type="PROSITE" id="PS50878">
    <property type="entry name" value="RT_POL"/>
    <property type="match status" value="1"/>
</dbReference>
<feature type="domain" description="Reverse transcriptase" evidence="1">
    <location>
        <begin position="1"/>
        <end position="350"/>
    </location>
</feature>
<name>A0ABM3QZH8_SPIOL</name>
<dbReference type="Pfam" id="PF00078">
    <property type="entry name" value="RVT_1"/>
    <property type="match status" value="1"/>
</dbReference>
<evidence type="ECO:0000313" key="2">
    <source>
        <dbReference type="Proteomes" id="UP000813463"/>
    </source>
</evidence>
<dbReference type="InterPro" id="IPR000477">
    <property type="entry name" value="RT_dom"/>
</dbReference>
<protein>
    <recommendedName>
        <fullName evidence="1">Reverse transcriptase domain-containing protein</fullName>
    </recommendedName>
</protein>
<keyword evidence="2" id="KW-1185">Reference proteome</keyword>
<dbReference type="PANTHER" id="PTHR33116">
    <property type="entry name" value="REVERSE TRANSCRIPTASE ZINC-BINDING DOMAIN-CONTAINING PROTEIN-RELATED-RELATED"/>
    <property type="match status" value="1"/>
</dbReference>